<dbReference type="Pfam" id="PF00107">
    <property type="entry name" value="ADH_zinc_N"/>
    <property type="match status" value="1"/>
</dbReference>
<organism evidence="4 5">
    <name type="scientific">Silvimonas iriomotensis</name>
    <dbReference type="NCBI Taxonomy" id="449662"/>
    <lineage>
        <taxon>Bacteria</taxon>
        <taxon>Pseudomonadati</taxon>
        <taxon>Pseudomonadota</taxon>
        <taxon>Betaproteobacteria</taxon>
        <taxon>Neisseriales</taxon>
        <taxon>Chitinibacteraceae</taxon>
        <taxon>Silvimonas</taxon>
    </lineage>
</organism>
<dbReference type="PANTHER" id="PTHR48106:SF13">
    <property type="entry name" value="QUINONE OXIDOREDUCTASE-RELATED"/>
    <property type="match status" value="1"/>
</dbReference>
<sequence>MKVQAIRFEQTGDASVLRYGDTDIPDQPGPGEVRLRHVAVGVNFIDTYHRSGLYAVPLPSGIGQEAAGVVEALGEGVTEFKVGDRVAYAGGPIGSYSSHRNIAAARLVPVPDAVPDEVAAGTLLRGMTAQYLLKRTFKVEPGMTVLIHAAAGGVGQIATQWARTLGARVIGTVGSAAKARLVAPFCDHVIDYTQGSFAEQVRALTDGKGVPVVYDGVGKATFEGSLDSLAPRGMLVSFGNASGAVPPFSPGILSQKGSLFLTRPTLGHYTATREELLATAADYFSVVANGAVKAEVHQRYALADAAKAHRDLEGRQTTGSIVLLP</sequence>
<dbReference type="InterPro" id="IPR002364">
    <property type="entry name" value="Quin_OxRdtase/zeta-crystal_CS"/>
</dbReference>
<evidence type="ECO:0000259" key="3">
    <source>
        <dbReference type="SMART" id="SM00829"/>
    </source>
</evidence>
<comment type="caution">
    <text evidence="4">The sequence shown here is derived from an EMBL/GenBank/DDBJ whole genome shotgun (WGS) entry which is preliminary data.</text>
</comment>
<accession>A0ABQ2PET1</accession>
<dbReference type="Proteomes" id="UP000637267">
    <property type="component" value="Unassembled WGS sequence"/>
</dbReference>
<dbReference type="NCBIfam" id="NF008024">
    <property type="entry name" value="PRK10754.1"/>
    <property type="match status" value="1"/>
</dbReference>
<keyword evidence="5" id="KW-1185">Reference proteome</keyword>
<protein>
    <submittedName>
        <fullName evidence="4">Quinone oxidoreductase</fullName>
    </submittedName>
</protein>
<dbReference type="SUPFAM" id="SSF50129">
    <property type="entry name" value="GroES-like"/>
    <property type="match status" value="1"/>
</dbReference>
<dbReference type="CDD" id="cd05286">
    <property type="entry name" value="QOR2"/>
    <property type="match status" value="1"/>
</dbReference>
<dbReference type="InterPro" id="IPR013149">
    <property type="entry name" value="ADH-like_C"/>
</dbReference>
<dbReference type="RefSeq" id="WP_188706754.1">
    <property type="nucleotide sequence ID" value="NZ_BMLX01000008.1"/>
</dbReference>
<gene>
    <name evidence="4" type="ORF">GCM10010970_38970</name>
</gene>
<dbReference type="SMART" id="SM00829">
    <property type="entry name" value="PKS_ER"/>
    <property type="match status" value="1"/>
</dbReference>
<reference evidence="5" key="1">
    <citation type="journal article" date="2019" name="Int. J. Syst. Evol. Microbiol.">
        <title>The Global Catalogue of Microorganisms (GCM) 10K type strain sequencing project: providing services to taxonomists for standard genome sequencing and annotation.</title>
        <authorList>
            <consortium name="The Broad Institute Genomics Platform"/>
            <consortium name="The Broad Institute Genome Sequencing Center for Infectious Disease"/>
            <person name="Wu L."/>
            <person name="Ma J."/>
        </authorList>
    </citation>
    <scope>NUCLEOTIDE SEQUENCE [LARGE SCALE GENOMIC DNA]</scope>
    <source>
        <strain evidence="5">CGMCC 1.8859</strain>
    </source>
</reference>
<keyword evidence="2" id="KW-0560">Oxidoreductase</keyword>
<dbReference type="InterPro" id="IPR013154">
    <property type="entry name" value="ADH-like_N"/>
</dbReference>
<keyword evidence="1" id="KW-0521">NADP</keyword>
<evidence type="ECO:0000256" key="1">
    <source>
        <dbReference type="ARBA" id="ARBA00022857"/>
    </source>
</evidence>
<dbReference type="Gene3D" id="3.40.50.720">
    <property type="entry name" value="NAD(P)-binding Rossmann-like Domain"/>
    <property type="match status" value="1"/>
</dbReference>
<dbReference type="InterPro" id="IPR020843">
    <property type="entry name" value="ER"/>
</dbReference>
<dbReference type="PANTHER" id="PTHR48106">
    <property type="entry name" value="QUINONE OXIDOREDUCTASE PIG3-RELATED"/>
    <property type="match status" value="1"/>
</dbReference>
<evidence type="ECO:0000256" key="2">
    <source>
        <dbReference type="ARBA" id="ARBA00023002"/>
    </source>
</evidence>
<dbReference type="InterPro" id="IPR036291">
    <property type="entry name" value="NAD(P)-bd_dom_sf"/>
</dbReference>
<evidence type="ECO:0000313" key="5">
    <source>
        <dbReference type="Proteomes" id="UP000637267"/>
    </source>
</evidence>
<dbReference type="PROSITE" id="PS01162">
    <property type="entry name" value="QOR_ZETA_CRYSTAL"/>
    <property type="match status" value="1"/>
</dbReference>
<dbReference type="InterPro" id="IPR011032">
    <property type="entry name" value="GroES-like_sf"/>
</dbReference>
<name>A0ABQ2PET1_9NEIS</name>
<dbReference type="SUPFAM" id="SSF51735">
    <property type="entry name" value="NAD(P)-binding Rossmann-fold domains"/>
    <property type="match status" value="1"/>
</dbReference>
<dbReference type="EMBL" id="BMLX01000008">
    <property type="protein sequence ID" value="GGP23897.1"/>
    <property type="molecule type" value="Genomic_DNA"/>
</dbReference>
<evidence type="ECO:0000313" key="4">
    <source>
        <dbReference type="EMBL" id="GGP23897.1"/>
    </source>
</evidence>
<feature type="domain" description="Enoyl reductase (ER)" evidence="3">
    <location>
        <begin position="12"/>
        <end position="323"/>
    </location>
</feature>
<dbReference type="InterPro" id="IPR047618">
    <property type="entry name" value="QOR-like"/>
</dbReference>
<dbReference type="Pfam" id="PF08240">
    <property type="entry name" value="ADH_N"/>
    <property type="match status" value="1"/>
</dbReference>
<dbReference type="Gene3D" id="3.90.180.10">
    <property type="entry name" value="Medium-chain alcohol dehydrogenases, catalytic domain"/>
    <property type="match status" value="1"/>
</dbReference>
<proteinExistence type="predicted"/>